<proteinExistence type="predicted"/>
<gene>
    <name evidence="1" type="ORF">BN2614_LOCUS1</name>
</gene>
<dbReference type="EMBL" id="CYRY02027999">
    <property type="protein sequence ID" value="VCW99261.1"/>
    <property type="molecule type" value="Genomic_DNA"/>
</dbReference>
<feature type="non-terminal residue" evidence="1">
    <location>
        <position position="64"/>
    </location>
</feature>
<name>A0A9X9LY09_GULGU</name>
<keyword evidence="2" id="KW-1185">Reference proteome</keyword>
<protein>
    <submittedName>
        <fullName evidence="1">Uncharacterized protein</fullName>
    </submittedName>
</protein>
<evidence type="ECO:0000313" key="1">
    <source>
        <dbReference type="EMBL" id="VCW99261.1"/>
    </source>
</evidence>
<accession>A0A9X9LY09</accession>
<reference evidence="1 2" key="1">
    <citation type="submission" date="2018-10" db="EMBL/GenBank/DDBJ databases">
        <authorList>
            <person name="Ekblom R."/>
            <person name="Jareborg N."/>
        </authorList>
    </citation>
    <scope>NUCLEOTIDE SEQUENCE [LARGE SCALE GENOMIC DNA]</scope>
    <source>
        <tissue evidence="1">Muscle</tissue>
    </source>
</reference>
<evidence type="ECO:0000313" key="2">
    <source>
        <dbReference type="Proteomes" id="UP000269945"/>
    </source>
</evidence>
<dbReference type="AlphaFoldDB" id="A0A9X9LY09"/>
<organism evidence="1 2">
    <name type="scientific">Gulo gulo</name>
    <name type="common">Wolverine</name>
    <name type="synonym">Gluton</name>
    <dbReference type="NCBI Taxonomy" id="48420"/>
    <lineage>
        <taxon>Eukaryota</taxon>
        <taxon>Metazoa</taxon>
        <taxon>Chordata</taxon>
        <taxon>Craniata</taxon>
        <taxon>Vertebrata</taxon>
        <taxon>Euteleostomi</taxon>
        <taxon>Mammalia</taxon>
        <taxon>Eutheria</taxon>
        <taxon>Laurasiatheria</taxon>
        <taxon>Carnivora</taxon>
        <taxon>Caniformia</taxon>
        <taxon>Musteloidea</taxon>
        <taxon>Mustelidae</taxon>
        <taxon>Guloninae</taxon>
        <taxon>Gulo</taxon>
    </lineage>
</organism>
<dbReference type="Proteomes" id="UP000269945">
    <property type="component" value="Unassembled WGS sequence"/>
</dbReference>
<comment type="caution">
    <text evidence="1">The sequence shown here is derived from an EMBL/GenBank/DDBJ whole genome shotgun (WGS) entry which is preliminary data.</text>
</comment>
<sequence>LLLLIEVSPRNVNTFLCLAQVGGTTGLSSNSDPTDVIGRANPFSPGLSVPICERWRKALQHSSQ</sequence>